<dbReference type="Gene3D" id="3.40.50.1000">
    <property type="entry name" value="HAD superfamily/HAD-like"/>
    <property type="match status" value="1"/>
</dbReference>
<comment type="caution">
    <text evidence="5">The sequence shown here is derived from an EMBL/GenBank/DDBJ whole genome shotgun (WGS) entry which is preliminary data.</text>
</comment>
<dbReference type="Gene3D" id="1.10.150.240">
    <property type="entry name" value="Putative phosphatase, domain 2"/>
    <property type="match status" value="1"/>
</dbReference>
<dbReference type="SUPFAM" id="SSF56784">
    <property type="entry name" value="HAD-like"/>
    <property type="match status" value="1"/>
</dbReference>
<evidence type="ECO:0000256" key="3">
    <source>
        <dbReference type="ARBA" id="ARBA00006171"/>
    </source>
</evidence>
<keyword evidence="5" id="KW-0378">Hydrolase</keyword>
<dbReference type="NCBIfam" id="TIGR01549">
    <property type="entry name" value="HAD-SF-IA-v1"/>
    <property type="match status" value="1"/>
</dbReference>
<comment type="similarity">
    <text evidence="3">Belongs to the HAD-like hydrolase superfamily. CbbY/CbbZ/Gph/YieH family.</text>
</comment>
<dbReference type="Proteomes" id="UP000546464">
    <property type="component" value="Unassembled WGS sequence"/>
</dbReference>
<dbReference type="EC" id="3.1.3.18" evidence="4"/>
<organism evidence="5 6">
    <name type="scientific">Ruficoccus amylovorans</name>
    <dbReference type="NCBI Taxonomy" id="1804625"/>
    <lineage>
        <taxon>Bacteria</taxon>
        <taxon>Pseudomonadati</taxon>
        <taxon>Verrucomicrobiota</taxon>
        <taxon>Opitutia</taxon>
        <taxon>Puniceicoccales</taxon>
        <taxon>Cerasicoccaceae</taxon>
        <taxon>Ruficoccus</taxon>
    </lineage>
</organism>
<dbReference type="InterPro" id="IPR023214">
    <property type="entry name" value="HAD_sf"/>
</dbReference>
<dbReference type="Pfam" id="PF13419">
    <property type="entry name" value="HAD_2"/>
    <property type="match status" value="1"/>
</dbReference>
<keyword evidence="6" id="KW-1185">Reference proteome</keyword>
<dbReference type="InterPro" id="IPR023198">
    <property type="entry name" value="PGP-like_dom2"/>
</dbReference>
<dbReference type="SFLD" id="SFLDG01129">
    <property type="entry name" value="C1.5:_HAD__Beta-PGM__Phosphata"/>
    <property type="match status" value="1"/>
</dbReference>
<dbReference type="InterPro" id="IPR036412">
    <property type="entry name" value="HAD-like_sf"/>
</dbReference>
<dbReference type="AlphaFoldDB" id="A0A842HER2"/>
<comment type="pathway">
    <text evidence="2">Organic acid metabolism; glycolate biosynthesis; glycolate from 2-phosphoglycolate: step 1/1.</text>
</comment>
<dbReference type="GO" id="GO:0005829">
    <property type="term" value="C:cytosol"/>
    <property type="evidence" value="ECO:0007669"/>
    <property type="project" value="TreeGrafter"/>
</dbReference>
<dbReference type="RefSeq" id="WP_185676048.1">
    <property type="nucleotide sequence ID" value="NZ_JACHVB010000035.1"/>
</dbReference>
<dbReference type="SFLD" id="SFLDS00003">
    <property type="entry name" value="Haloacid_Dehalogenase"/>
    <property type="match status" value="1"/>
</dbReference>
<dbReference type="EMBL" id="JACHVB010000035">
    <property type="protein sequence ID" value="MBC2595085.1"/>
    <property type="molecule type" value="Genomic_DNA"/>
</dbReference>
<evidence type="ECO:0000256" key="2">
    <source>
        <dbReference type="ARBA" id="ARBA00004818"/>
    </source>
</evidence>
<name>A0A842HER2_9BACT</name>
<evidence type="ECO:0000256" key="1">
    <source>
        <dbReference type="ARBA" id="ARBA00000830"/>
    </source>
</evidence>
<comment type="catalytic activity">
    <reaction evidence="1">
        <text>2-phosphoglycolate + H2O = glycolate + phosphate</text>
        <dbReference type="Rhea" id="RHEA:14369"/>
        <dbReference type="ChEBI" id="CHEBI:15377"/>
        <dbReference type="ChEBI" id="CHEBI:29805"/>
        <dbReference type="ChEBI" id="CHEBI:43474"/>
        <dbReference type="ChEBI" id="CHEBI:58033"/>
        <dbReference type="EC" id="3.1.3.18"/>
    </reaction>
</comment>
<dbReference type="InterPro" id="IPR006439">
    <property type="entry name" value="HAD-SF_hydro_IA"/>
</dbReference>
<protein>
    <recommendedName>
        <fullName evidence="4">phosphoglycolate phosphatase</fullName>
        <ecNumber evidence="4">3.1.3.18</ecNumber>
    </recommendedName>
</protein>
<dbReference type="PANTHER" id="PTHR43434">
    <property type="entry name" value="PHOSPHOGLYCOLATE PHOSPHATASE"/>
    <property type="match status" value="1"/>
</dbReference>
<dbReference type="PRINTS" id="PR00413">
    <property type="entry name" value="HADHALOGNASE"/>
</dbReference>
<evidence type="ECO:0000313" key="6">
    <source>
        <dbReference type="Proteomes" id="UP000546464"/>
    </source>
</evidence>
<dbReference type="InterPro" id="IPR050155">
    <property type="entry name" value="HAD-like_hydrolase_sf"/>
</dbReference>
<evidence type="ECO:0000313" key="5">
    <source>
        <dbReference type="EMBL" id="MBC2595085.1"/>
    </source>
</evidence>
<sequence length="225" mass="24790">MGQDTQTILFDLDGTLIDHFMTIYRCYRYAQDVLGLEPASYETVRATVGGSVPITMERLVGKENAERAVKLFRSHYAEIWKEDLVALPGSLELLKALHERGFKQAIFTNKEGNNARLVADYLGYTPYLEKVFGTGDTPWRKPQPEFTRHVMETMQADPATTLMIGDSPWDIASAATAGLRCLVVATGSHSIKQLSANDPAPLGAYADLAELGLEFFGVEIEACPA</sequence>
<gene>
    <name evidence="5" type="ORF">H5P28_12530</name>
</gene>
<proteinExistence type="inferred from homology"/>
<dbReference type="GO" id="GO:0008967">
    <property type="term" value="F:phosphoglycolate phosphatase activity"/>
    <property type="evidence" value="ECO:0007669"/>
    <property type="project" value="UniProtKB-EC"/>
</dbReference>
<accession>A0A842HER2</accession>
<dbReference type="PANTHER" id="PTHR43434:SF1">
    <property type="entry name" value="PHOSPHOGLYCOLATE PHOSPHATASE"/>
    <property type="match status" value="1"/>
</dbReference>
<dbReference type="NCBIfam" id="TIGR01509">
    <property type="entry name" value="HAD-SF-IA-v3"/>
    <property type="match status" value="1"/>
</dbReference>
<evidence type="ECO:0000256" key="4">
    <source>
        <dbReference type="ARBA" id="ARBA00013078"/>
    </source>
</evidence>
<reference evidence="5 6" key="1">
    <citation type="submission" date="2020-07" db="EMBL/GenBank/DDBJ databases">
        <authorList>
            <person name="Feng X."/>
        </authorList>
    </citation>
    <scope>NUCLEOTIDE SEQUENCE [LARGE SCALE GENOMIC DNA]</scope>
    <source>
        <strain evidence="5 6">JCM31066</strain>
    </source>
</reference>
<dbReference type="InterPro" id="IPR041492">
    <property type="entry name" value="HAD_2"/>
</dbReference>
<dbReference type="GO" id="GO:0006281">
    <property type="term" value="P:DNA repair"/>
    <property type="evidence" value="ECO:0007669"/>
    <property type="project" value="TreeGrafter"/>
</dbReference>